<dbReference type="GO" id="GO:0005634">
    <property type="term" value="C:nucleus"/>
    <property type="evidence" value="ECO:0007669"/>
    <property type="project" value="UniProtKB-SubCell"/>
</dbReference>
<feature type="domain" description="TFIIS N-terminal" evidence="6">
    <location>
        <begin position="156"/>
        <end position="231"/>
    </location>
</feature>
<feature type="compositionally biased region" description="Basic and acidic residues" evidence="5">
    <location>
        <begin position="330"/>
        <end position="352"/>
    </location>
</feature>
<evidence type="ECO:0000256" key="1">
    <source>
        <dbReference type="ARBA" id="ARBA00004123"/>
    </source>
</evidence>
<dbReference type="Proteomes" id="UP000295252">
    <property type="component" value="Unassembled WGS sequence"/>
</dbReference>
<dbReference type="FunCoup" id="A0A068VFV0">
    <property type="interactions" value="1956"/>
</dbReference>
<evidence type="ECO:0000313" key="7">
    <source>
        <dbReference type="EMBL" id="CDP19596.1"/>
    </source>
</evidence>
<feature type="region of interest" description="Disordered" evidence="5">
    <location>
        <begin position="72"/>
        <end position="107"/>
    </location>
</feature>
<dbReference type="Pfam" id="PF08711">
    <property type="entry name" value="Med26"/>
    <property type="match status" value="1"/>
</dbReference>
<evidence type="ECO:0000256" key="3">
    <source>
        <dbReference type="PROSITE-ProRule" id="PRU00649"/>
    </source>
</evidence>
<protein>
    <submittedName>
        <fullName evidence="7">DH200=94 genomic scaffold, scaffold_564</fullName>
    </submittedName>
</protein>
<feature type="compositionally biased region" description="Basic and acidic residues" evidence="5">
    <location>
        <begin position="299"/>
        <end position="310"/>
    </location>
</feature>
<feature type="region of interest" description="Disordered" evidence="5">
    <location>
        <begin position="242"/>
        <end position="267"/>
    </location>
</feature>
<feature type="region of interest" description="Disordered" evidence="5">
    <location>
        <begin position="282"/>
        <end position="414"/>
    </location>
</feature>
<dbReference type="InterPro" id="IPR003617">
    <property type="entry name" value="TFIIS/CRSP70_N_sub"/>
</dbReference>
<keyword evidence="2 3" id="KW-0539">Nucleus</keyword>
<dbReference type="Gramene" id="CDP19596">
    <property type="protein sequence ID" value="CDP19596"/>
    <property type="gene ID" value="GSCOC_T00002319001"/>
</dbReference>
<dbReference type="PhylomeDB" id="A0A068VFV0"/>
<dbReference type="PANTHER" id="PTHR46554">
    <property type="entry name" value="MEDIATOR OF RNA POLYMERASE II TRANSCRIPTION SUBUNIT 26A-RELATED"/>
    <property type="match status" value="1"/>
</dbReference>
<dbReference type="InterPro" id="IPR035441">
    <property type="entry name" value="TFIIS/LEDGF_dom_sf"/>
</dbReference>
<dbReference type="PANTHER" id="PTHR46554:SF2">
    <property type="entry name" value="TFIIS N-TERMINAL DOMAIN-CONTAINING PROTEIN"/>
    <property type="match status" value="1"/>
</dbReference>
<sequence length="474" mass="53837">MAKTSGPLDKWRDYFLTANSDIFCIIERAITIASIDSPKEFKLRRDRIAELLFTCKVTKCFGCDKLELAVPNDGCDGEEEEEEEEEDKCSSEFGRRTEDEEVRTKESKVNCNEIDNHGDGDAEELERNLNHQVSTYSYGDAEALSDEIEEESQNFGEVKRIKEILENSEDEPDSVIFDSLRRLQIMALSVEVLKSTEIGKSVNALRRHGSKQIRQLAKTLVDGWVTMVDEWMNATAAIANEGTPESMKKSDLVNEEEGLPSPPLDEGFLFASQNISMELSQFFDGMDDDGNPQNSGEFNKNRDNGRKPSLENHTVPRQKQQIRGNLISPPKDRKGEQMKKQEAVTKKQEAVMKKQAAVAKPNKPSFGESGPGRPAKPSVDQYHMKPQQKSDKGTSQKRELPSQPNKLRSSDDAAVRLKLEASKRKLQERYQEAENAKRQRTVQVMELHDIPKQNLGHRNPNMRPGNFNRHWGRR</sequence>
<evidence type="ECO:0000313" key="8">
    <source>
        <dbReference type="Proteomes" id="UP000295252"/>
    </source>
</evidence>
<comment type="subcellular location">
    <subcellularLocation>
        <location evidence="1 3">Nucleus</location>
    </subcellularLocation>
</comment>
<feature type="compositionally biased region" description="Basic and acidic residues" evidence="5">
    <location>
        <begin position="388"/>
        <end position="400"/>
    </location>
</feature>
<evidence type="ECO:0000256" key="5">
    <source>
        <dbReference type="SAM" id="MobiDB-lite"/>
    </source>
</evidence>
<keyword evidence="4" id="KW-0175">Coiled coil</keyword>
<dbReference type="OMA" id="PCNSGEY"/>
<dbReference type="Gene3D" id="1.20.930.10">
    <property type="entry name" value="Conserved domain common to transcription factors TFIIS, elongin A, CRSP70"/>
    <property type="match status" value="1"/>
</dbReference>
<evidence type="ECO:0000259" key="6">
    <source>
        <dbReference type="PROSITE" id="PS51319"/>
    </source>
</evidence>
<feature type="compositionally biased region" description="Acidic residues" evidence="5">
    <location>
        <begin position="75"/>
        <end position="87"/>
    </location>
</feature>
<gene>
    <name evidence="7" type="ORF">GSCOC_T00002319001</name>
</gene>
<accession>A0A068VFV0</accession>
<dbReference type="SMART" id="SM00509">
    <property type="entry name" value="TFS2N"/>
    <property type="match status" value="1"/>
</dbReference>
<reference evidence="8" key="1">
    <citation type="journal article" date="2014" name="Science">
        <title>The coffee genome provides insight into the convergent evolution of caffeine biosynthesis.</title>
        <authorList>
            <person name="Denoeud F."/>
            <person name="Carretero-Paulet L."/>
            <person name="Dereeper A."/>
            <person name="Droc G."/>
            <person name="Guyot R."/>
            <person name="Pietrella M."/>
            <person name="Zheng C."/>
            <person name="Alberti A."/>
            <person name="Anthony F."/>
            <person name="Aprea G."/>
            <person name="Aury J.M."/>
            <person name="Bento P."/>
            <person name="Bernard M."/>
            <person name="Bocs S."/>
            <person name="Campa C."/>
            <person name="Cenci A."/>
            <person name="Combes M.C."/>
            <person name="Crouzillat D."/>
            <person name="Da Silva C."/>
            <person name="Daddiego L."/>
            <person name="De Bellis F."/>
            <person name="Dussert S."/>
            <person name="Garsmeur O."/>
            <person name="Gayraud T."/>
            <person name="Guignon V."/>
            <person name="Jahn K."/>
            <person name="Jamilloux V."/>
            <person name="Joet T."/>
            <person name="Labadie K."/>
            <person name="Lan T."/>
            <person name="Leclercq J."/>
            <person name="Lepelley M."/>
            <person name="Leroy T."/>
            <person name="Li L.T."/>
            <person name="Librado P."/>
            <person name="Lopez L."/>
            <person name="Munoz A."/>
            <person name="Noel B."/>
            <person name="Pallavicini A."/>
            <person name="Perrotta G."/>
            <person name="Poncet V."/>
            <person name="Pot D."/>
            <person name="Priyono X."/>
            <person name="Rigoreau M."/>
            <person name="Rouard M."/>
            <person name="Rozas J."/>
            <person name="Tranchant-Dubreuil C."/>
            <person name="VanBuren R."/>
            <person name="Zhang Q."/>
            <person name="Andrade A.C."/>
            <person name="Argout X."/>
            <person name="Bertrand B."/>
            <person name="de Kochko A."/>
            <person name="Graziosi G."/>
            <person name="Henry R.J."/>
            <person name="Jayarama X."/>
            <person name="Ming R."/>
            <person name="Nagai C."/>
            <person name="Rounsley S."/>
            <person name="Sankoff D."/>
            <person name="Giuliano G."/>
            <person name="Albert V.A."/>
            <person name="Wincker P."/>
            <person name="Lashermes P."/>
        </authorList>
    </citation>
    <scope>NUCLEOTIDE SEQUENCE [LARGE SCALE GENOMIC DNA]</scope>
    <source>
        <strain evidence="8">cv. DH200-94</strain>
    </source>
</reference>
<keyword evidence="8" id="KW-1185">Reference proteome</keyword>
<feature type="region of interest" description="Disordered" evidence="5">
    <location>
        <begin position="452"/>
        <end position="474"/>
    </location>
</feature>
<dbReference type="STRING" id="49390.A0A068VFV0"/>
<dbReference type="AlphaFoldDB" id="A0A068VFV0"/>
<dbReference type="PROSITE" id="PS51319">
    <property type="entry name" value="TFIIS_N"/>
    <property type="match status" value="1"/>
</dbReference>
<dbReference type="InterPro" id="IPR017923">
    <property type="entry name" value="TFIIS_N"/>
</dbReference>
<dbReference type="EMBL" id="HG739648">
    <property type="protein sequence ID" value="CDP19596.1"/>
    <property type="molecule type" value="Genomic_DNA"/>
</dbReference>
<feature type="coiled-coil region" evidence="4">
    <location>
        <begin position="416"/>
        <end position="443"/>
    </location>
</feature>
<organism evidence="7 8">
    <name type="scientific">Coffea canephora</name>
    <name type="common">Robusta coffee</name>
    <dbReference type="NCBI Taxonomy" id="49390"/>
    <lineage>
        <taxon>Eukaryota</taxon>
        <taxon>Viridiplantae</taxon>
        <taxon>Streptophyta</taxon>
        <taxon>Embryophyta</taxon>
        <taxon>Tracheophyta</taxon>
        <taxon>Spermatophyta</taxon>
        <taxon>Magnoliopsida</taxon>
        <taxon>eudicotyledons</taxon>
        <taxon>Gunneridae</taxon>
        <taxon>Pentapetalae</taxon>
        <taxon>asterids</taxon>
        <taxon>lamiids</taxon>
        <taxon>Gentianales</taxon>
        <taxon>Rubiaceae</taxon>
        <taxon>Ixoroideae</taxon>
        <taxon>Gardenieae complex</taxon>
        <taxon>Bertiereae - Coffeeae clade</taxon>
        <taxon>Coffeeae</taxon>
        <taxon>Coffea</taxon>
    </lineage>
</organism>
<dbReference type="CDD" id="cd00183">
    <property type="entry name" value="TFIIS_I"/>
    <property type="match status" value="1"/>
</dbReference>
<evidence type="ECO:0000256" key="2">
    <source>
        <dbReference type="ARBA" id="ARBA00023242"/>
    </source>
</evidence>
<dbReference type="InParanoid" id="A0A068VFV0"/>
<dbReference type="OrthoDB" id="44867at2759"/>
<feature type="compositionally biased region" description="Polar residues" evidence="5">
    <location>
        <begin position="311"/>
        <end position="323"/>
    </location>
</feature>
<dbReference type="SUPFAM" id="SSF47676">
    <property type="entry name" value="Conserved domain common to transcription factors TFIIS, elongin A, CRSP70"/>
    <property type="match status" value="1"/>
</dbReference>
<evidence type="ECO:0000256" key="4">
    <source>
        <dbReference type="SAM" id="Coils"/>
    </source>
</evidence>
<name>A0A068VFV0_COFCA</name>
<proteinExistence type="predicted"/>
<feature type="compositionally biased region" description="Basic and acidic residues" evidence="5">
    <location>
        <begin position="88"/>
        <end position="107"/>
    </location>
</feature>